<feature type="chain" id="PRO_5035399794" description="Hyaluronidase" evidence="7">
    <location>
        <begin position="17"/>
        <end position="409"/>
    </location>
</feature>
<comment type="catalytic activity">
    <reaction evidence="6">
        <text>Random hydrolysis of (1-&gt;4)-linkages between N-acetyl-beta-D-glucosamine and D-glucuronate residues in hyaluronate.</text>
        <dbReference type="EC" id="3.2.1.35"/>
    </reaction>
</comment>
<dbReference type="InterPro" id="IPR000742">
    <property type="entry name" value="EGF"/>
</dbReference>
<protein>
    <recommendedName>
        <fullName evidence="6">Hyaluronidase</fullName>
        <ecNumber evidence="6">3.2.1.35</ecNumber>
    </recommendedName>
</protein>
<feature type="disulfide bond" evidence="5">
    <location>
        <begin position="29"/>
        <end position="322"/>
    </location>
</feature>
<dbReference type="Gene3D" id="3.20.20.70">
    <property type="entry name" value="Aldolase class I"/>
    <property type="match status" value="1"/>
</dbReference>
<evidence type="ECO:0000256" key="5">
    <source>
        <dbReference type="PIRSR" id="PIRSR038193-3"/>
    </source>
</evidence>
<keyword evidence="6" id="KW-0378">Hydrolase</keyword>
<dbReference type="PANTHER" id="PTHR11769">
    <property type="entry name" value="HYALURONIDASE"/>
    <property type="match status" value="1"/>
</dbReference>
<dbReference type="GO" id="GO:0005975">
    <property type="term" value="P:carbohydrate metabolic process"/>
    <property type="evidence" value="ECO:0007669"/>
    <property type="project" value="UniProtKB-UniRule"/>
</dbReference>
<dbReference type="InterPro" id="IPR018155">
    <property type="entry name" value="Hyaluronidase"/>
</dbReference>
<evidence type="ECO:0000313" key="11">
    <source>
        <dbReference type="Proteomes" id="UP000095284"/>
    </source>
</evidence>
<evidence type="ECO:0000313" key="10">
    <source>
        <dbReference type="EMBL" id="CAD5225418.1"/>
    </source>
</evidence>
<dbReference type="Proteomes" id="UP000095284">
    <property type="component" value="Unplaced"/>
</dbReference>
<dbReference type="PROSITE" id="PS01186">
    <property type="entry name" value="EGF_2"/>
    <property type="match status" value="1"/>
</dbReference>
<keyword evidence="6" id="KW-0326">Glycosidase</keyword>
<reference evidence="13" key="1">
    <citation type="submission" date="2016-11" db="UniProtKB">
        <authorList>
            <consortium name="WormBaseParasite"/>
        </authorList>
    </citation>
    <scope>IDENTIFICATION</scope>
</reference>
<dbReference type="PRINTS" id="PR00846">
    <property type="entry name" value="GLHYDRLASE56"/>
</dbReference>
<evidence type="ECO:0000259" key="9">
    <source>
        <dbReference type="PROSITE" id="PS01186"/>
    </source>
</evidence>
<keyword evidence="2 5" id="KW-1015">Disulfide bond</keyword>
<dbReference type="Proteomes" id="UP000582659">
    <property type="component" value="Unassembled WGS sequence"/>
</dbReference>
<feature type="signal peptide" evidence="7">
    <location>
        <begin position="1"/>
        <end position="16"/>
    </location>
</feature>
<evidence type="ECO:0000259" key="8">
    <source>
        <dbReference type="PROSITE" id="PS00022"/>
    </source>
</evidence>
<proteinExistence type="inferred from homology"/>
<dbReference type="EMBL" id="CAJFCV020000004">
    <property type="protein sequence ID" value="CAG9114530.1"/>
    <property type="molecule type" value="Genomic_DNA"/>
</dbReference>
<dbReference type="PIRSF" id="PIRSF038193">
    <property type="entry name" value="Hyaluronidase"/>
    <property type="match status" value="1"/>
</dbReference>
<feature type="active site" description="Proton donor" evidence="4">
    <location>
        <position position="125"/>
    </location>
</feature>
<dbReference type="InterPro" id="IPR013785">
    <property type="entry name" value="Aldolase_TIM"/>
</dbReference>
<comment type="similarity">
    <text evidence="1 3 6">Belongs to the glycosyl hydrolase 56 family.</text>
</comment>
<feature type="disulfide bond" evidence="5">
    <location>
        <begin position="347"/>
        <end position="358"/>
    </location>
</feature>
<evidence type="ECO:0000256" key="6">
    <source>
        <dbReference type="RuleBase" id="RU610713"/>
    </source>
</evidence>
<keyword evidence="12" id="KW-1185">Reference proteome</keyword>
<dbReference type="Proteomes" id="UP000659654">
    <property type="component" value="Unassembled WGS sequence"/>
</dbReference>
<evidence type="ECO:0000256" key="3">
    <source>
        <dbReference type="PIRNR" id="PIRNR038193"/>
    </source>
</evidence>
<feature type="disulfide bond" evidence="5">
    <location>
        <begin position="200"/>
        <end position="212"/>
    </location>
</feature>
<feature type="domain" description="EGF-like" evidence="8 9">
    <location>
        <begin position="380"/>
        <end position="391"/>
    </location>
</feature>
<dbReference type="PROSITE" id="PS00022">
    <property type="entry name" value="EGF_1"/>
    <property type="match status" value="1"/>
</dbReference>
<dbReference type="GO" id="GO:0004415">
    <property type="term" value="F:hyalurononglucosaminidase activity"/>
    <property type="evidence" value="ECO:0007669"/>
    <property type="project" value="UniProtKB-UniRule"/>
</dbReference>
<dbReference type="SMR" id="A0A1I7SBP0"/>
<evidence type="ECO:0000313" key="12">
    <source>
        <dbReference type="Proteomes" id="UP000659654"/>
    </source>
</evidence>
<sequence length="409" mass="47445">MKRALLFAFAVTVVKCSFEIYWNVPDHICPNNRVEDYGIIVNEGHKFDGEKIVIFYEEQLGLVPFCAHEKSDKKCYSSTNECRYPRNGGVPQNADLNAHLKKVVLDVELLIPNRDFDGIAVIDYECWRPIYEYNYGGRSVYQKYSIELIREKYGINDTSAERLARYEFNSAAKRFFIETLKLAKRLRPFAKWGYWEYPLCNYDAGYDGKTDCLASFRVYNEQLLDLMAIQDVLFPRVYFSSNRRENHTNSKQTIARMKEALRTNMLTFQARKPIYAYVKFAYGEDEEFYSAEDICNSFHLPLLLGADGAIVWSGSKNMQKRCDSIAAYVQDMFGPYSSAFLSMSRRCSVHHCNGHGLCTNLRYAEKLESCTFAIPTQVFCKCDDGYYGRYCQESIYYNGREVQKGLYNA</sequence>
<dbReference type="SUPFAM" id="SSF51445">
    <property type="entry name" value="(Trans)glycosidases"/>
    <property type="match status" value="1"/>
</dbReference>
<dbReference type="InterPro" id="IPR017853">
    <property type="entry name" value="GH"/>
</dbReference>
<evidence type="ECO:0000256" key="7">
    <source>
        <dbReference type="SAM" id="SignalP"/>
    </source>
</evidence>
<dbReference type="EMBL" id="CAJFDI010000004">
    <property type="protein sequence ID" value="CAD5225418.1"/>
    <property type="molecule type" value="Genomic_DNA"/>
</dbReference>
<accession>A0A1I7SBP0</accession>
<evidence type="ECO:0000256" key="1">
    <source>
        <dbReference type="ARBA" id="ARBA00008871"/>
    </source>
</evidence>
<dbReference type="eggNOG" id="ENOG502QTUU">
    <property type="taxonomic scope" value="Eukaryota"/>
</dbReference>
<gene>
    <name evidence="10" type="ORF">BXYJ_LOCUS8534</name>
</gene>
<name>A0A1I7SBP0_BURXY</name>
<reference evidence="10" key="2">
    <citation type="submission" date="2020-09" db="EMBL/GenBank/DDBJ databases">
        <authorList>
            <person name="Kikuchi T."/>
        </authorList>
    </citation>
    <scope>NUCLEOTIDE SEQUENCE</scope>
    <source>
        <strain evidence="10">Ka4C1</strain>
    </source>
</reference>
<dbReference type="OrthoDB" id="5796153at2759"/>
<dbReference type="WBParaSite" id="BXY_1043900.1">
    <property type="protein sequence ID" value="BXY_1043900.1"/>
    <property type="gene ID" value="BXY_1043900"/>
</dbReference>
<evidence type="ECO:0000313" key="13">
    <source>
        <dbReference type="WBParaSite" id="BXY_1043900.1"/>
    </source>
</evidence>
<dbReference type="PANTHER" id="PTHR11769:SF35">
    <property type="entry name" value="HYALURONIDASE"/>
    <property type="match status" value="1"/>
</dbReference>
<evidence type="ECO:0000256" key="4">
    <source>
        <dbReference type="PIRSR" id="PIRSR038193-1"/>
    </source>
</evidence>
<organism evidence="11 13">
    <name type="scientific">Bursaphelenchus xylophilus</name>
    <name type="common">Pinewood nematode worm</name>
    <name type="synonym">Aphelenchoides xylophilus</name>
    <dbReference type="NCBI Taxonomy" id="6326"/>
    <lineage>
        <taxon>Eukaryota</taxon>
        <taxon>Metazoa</taxon>
        <taxon>Ecdysozoa</taxon>
        <taxon>Nematoda</taxon>
        <taxon>Chromadorea</taxon>
        <taxon>Rhabditida</taxon>
        <taxon>Tylenchina</taxon>
        <taxon>Tylenchomorpha</taxon>
        <taxon>Aphelenchoidea</taxon>
        <taxon>Aphelenchoididae</taxon>
        <taxon>Bursaphelenchus</taxon>
    </lineage>
</organism>
<dbReference type="AlphaFoldDB" id="A0A1I7SBP0"/>
<dbReference type="GO" id="GO:0030214">
    <property type="term" value="P:hyaluronan catabolic process"/>
    <property type="evidence" value="ECO:0007669"/>
    <property type="project" value="TreeGrafter"/>
</dbReference>
<dbReference type="EC" id="3.2.1.35" evidence="6"/>
<evidence type="ECO:0000256" key="2">
    <source>
        <dbReference type="ARBA" id="ARBA00023157"/>
    </source>
</evidence>
<keyword evidence="7" id="KW-0732">Signal</keyword>
<dbReference type="Pfam" id="PF01630">
    <property type="entry name" value="Glyco_hydro_56"/>
    <property type="match status" value="1"/>
</dbReference>